<dbReference type="EMBL" id="MU865916">
    <property type="protein sequence ID" value="KAK4454565.1"/>
    <property type="molecule type" value="Genomic_DNA"/>
</dbReference>
<accession>A0AAV9H3N6</accession>
<reference evidence="3" key="2">
    <citation type="submission" date="2023-05" db="EMBL/GenBank/DDBJ databases">
        <authorList>
            <consortium name="Lawrence Berkeley National Laboratory"/>
            <person name="Steindorff A."/>
            <person name="Hensen N."/>
            <person name="Bonometti L."/>
            <person name="Westerberg I."/>
            <person name="Brannstrom I.O."/>
            <person name="Guillou S."/>
            <person name="Cros-Aarteil S."/>
            <person name="Calhoun S."/>
            <person name="Haridas S."/>
            <person name="Kuo A."/>
            <person name="Mondo S."/>
            <person name="Pangilinan J."/>
            <person name="Riley R."/>
            <person name="Labutti K."/>
            <person name="Andreopoulos B."/>
            <person name="Lipzen A."/>
            <person name="Chen C."/>
            <person name="Yanf M."/>
            <person name="Daum C."/>
            <person name="Ng V."/>
            <person name="Clum A."/>
            <person name="Ohm R."/>
            <person name="Martin F."/>
            <person name="Silar P."/>
            <person name="Natvig D."/>
            <person name="Lalanne C."/>
            <person name="Gautier V."/>
            <person name="Ament-Velasquez S.L."/>
            <person name="Kruys A."/>
            <person name="Hutchinson M.I."/>
            <person name="Powell A.J."/>
            <person name="Barry K."/>
            <person name="Miller A.N."/>
            <person name="Grigoriev I.V."/>
            <person name="Debuchy R."/>
            <person name="Gladieux P."/>
            <person name="Thoren M.H."/>
            <person name="Johannesson H."/>
        </authorList>
    </citation>
    <scope>NUCLEOTIDE SEQUENCE</scope>
    <source>
        <strain evidence="3">PSN243</strain>
    </source>
</reference>
<feature type="region of interest" description="Disordered" evidence="1">
    <location>
        <begin position="52"/>
        <end position="94"/>
    </location>
</feature>
<organism evidence="3 4">
    <name type="scientific">Podospora aff. communis PSN243</name>
    <dbReference type="NCBI Taxonomy" id="3040156"/>
    <lineage>
        <taxon>Eukaryota</taxon>
        <taxon>Fungi</taxon>
        <taxon>Dikarya</taxon>
        <taxon>Ascomycota</taxon>
        <taxon>Pezizomycotina</taxon>
        <taxon>Sordariomycetes</taxon>
        <taxon>Sordariomycetidae</taxon>
        <taxon>Sordariales</taxon>
        <taxon>Podosporaceae</taxon>
        <taxon>Podospora</taxon>
    </lineage>
</organism>
<feature type="chain" id="PRO_5043945119" description="3'-phosphate/5'-hydroxy nucleic acid ligase" evidence="2">
    <location>
        <begin position="23"/>
        <end position="128"/>
    </location>
</feature>
<keyword evidence="4" id="KW-1185">Reference proteome</keyword>
<evidence type="ECO:0000256" key="1">
    <source>
        <dbReference type="SAM" id="MobiDB-lite"/>
    </source>
</evidence>
<keyword evidence="2" id="KW-0732">Signal</keyword>
<proteinExistence type="predicted"/>
<evidence type="ECO:0000313" key="3">
    <source>
        <dbReference type="EMBL" id="KAK4454565.1"/>
    </source>
</evidence>
<comment type="caution">
    <text evidence="3">The sequence shown here is derived from an EMBL/GenBank/DDBJ whole genome shotgun (WGS) entry which is preliminary data.</text>
</comment>
<feature type="signal peptide" evidence="2">
    <location>
        <begin position="1"/>
        <end position="22"/>
    </location>
</feature>
<sequence length="128" mass="13619">MTSAGTEISLHILILFPTLTTSATTSRRALTKALLLPARVAASLHTNSIHPSSLLSRGEEKAGSSSPFHVTARGKVGPRSFLPGKGRMAHGSGRLSVKRERELANGRVALFKWVAGDIEGGYALLECR</sequence>
<dbReference type="Proteomes" id="UP001321760">
    <property type="component" value="Unassembled WGS sequence"/>
</dbReference>
<name>A0AAV9H3N6_9PEZI</name>
<dbReference type="AlphaFoldDB" id="A0AAV9H3N6"/>
<protein>
    <recommendedName>
        <fullName evidence="5">3'-phosphate/5'-hydroxy nucleic acid ligase</fullName>
    </recommendedName>
</protein>
<reference evidence="3" key="1">
    <citation type="journal article" date="2023" name="Mol. Phylogenet. Evol.">
        <title>Genome-scale phylogeny and comparative genomics of the fungal order Sordariales.</title>
        <authorList>
            <person name="Hensen N."/>
            <person name="Bonometti L."/>
            <person name="Westerberg I."/>
            <person name="Brannstrom I.O."/>
            <person name="Guillou S."/>
            <person name="Cros-Aarteil S."/>
            <person name="Calhoun S."/>
            <person name="Haridas S."/>
            <person name="Kuo A."/>
            <person name="Mondo S."/>
            <person name="Pangilinan J."/>
            <person name="Riley R."/>
            <person name="LaButti K."/>
            <person name="Andreopoulos B."/>
            <person name="Lipzen A."/>
            <person name="Chen C."/>
            <person name="Yan M."/>
            <person name="Daum C."/>
            <person name="Ng V."/>
            <person name="Clum A."/>
            <person name="Steindorff A."/>
            <person name="Ohm R.A."/>
            <person name="Martin F."/>
            <person name="Silar P."/>
            <person name="Natvig D.O."/>
            <person name="Lalanne C."/>
            <person name="Gautier V."/>
            <person name="Ament-Velasquez S.L."/>
            <person name="Kruys A."/>
            <person name="Hutchinson M.I."/>
            <person name="Powell A.J."/>
            <person name="Barry K."/>
            <person name="Miller A.N."/>
            <person name="Grigoriev I.V."/>
            <person name="Debuchy R."/>
            <person name="Gladieux P."/>
            <person name="Hiltunen Thoren M."/>
            <person name="Johannesson H."/>
        </authorList>
    </citation>
    <scope>NUCLEOTIDE SEQUENCE</scope>
    <source>
        <strain evidence="3">PSN243</strain>
    </source>
</reference>
<gene>
    <name evidence="3" type="ORF">QBC34DRAFT_135858</name>
</gene>
<evidence type="ECO:0008006" key="5">
    <source>
        <dbReference type="Google" id="ProtNLM"/>
    </source>
</evidence>
<evidence type="ECO:0000256" key="2">
    <source>
        <dbReference type="SAM" id="SignalP"/>
    </source>
</evidence>
<evidence type="ECO:0000313" key="4">
    <source>
        <dbReference type="Proteomes" id="UP001321760"/>
    </source>
</evidence>